<evidence type="ECO:0000256" key="7">
    <source>
        <dbReference type="SAM" id="MobiDB-lite"/>
    </source>
</evidence>
<keyword evidence="3 6" id="KW-0547">Nucleotide-binding</keyword>
<dbReference type="InterPro" id="IPR017441">
    <property type="entry name" value="Protein_kinase_ATP_BS"/>
</dbReference>
<dbReference type="OrthoDB" id="292131at2"/>
<evidence type="ECO:0000256" key="1">
    <source>
        <dbReference type="ARBA" id="ARBA00012513"/>
    </source>
</evidence>
<keyword evidence="5 6" id="KW-0067">ATP-binding</keyword>
<dbReference type="PANTHER" id="PTHR43289:SF6">
    <property type="entry name" value="SERINE_THREONINE-PROTEIN KINASE NEKL-3"/>
    <property type="match status" value="1"/>
</dbReference>
<organism evidence="10 11">
    <name type="scientific">Thermogemmatispora tikiterensis</name>
    <dbReference type="NCBI Taxonomy" id="1825093"/>
    <lineage>
        <taxon>Bacteria</taxon>
        <taxon>Bacillati</taxon>
        <taxon>Chloroflexota</taxon>
        <taxon>Ktedonobacteria</taxon>
        <taxon>Thermogemmatisporales</taxon>
        <taxon>Thermogemmatisporaceae</taxon>
        <taxon>Thermogemmatispora</taxon>
    </lineage>
</organism>
<dbReference type="PANTHER" id="PTHR43289">
    <property type="entry name" value="MITOGEN-ACTIVATED PROTEIN KINASE KINASE KINASE 20-RELATED"/>
    <property type="match status" value="1"/>
</dbReference>
<dbReference type="InterPro" id="IPR008271">
    <property type="entry name" value="Ser/Thr_kinase_AS"/>
</dbReference>
<reference evidence="10 11" key="1">
    <citation type="submission" date="2016-08" db="EMBL/GenBank/DDBJ databases">
        <title>Analysis of Carbohydrate Active Enzymes in Thermogemmatispora T81 Reveals Carbohydrate Degradation Ability.</title>
        <authorList>
            <person name="Tomazini A."/>
            <person name="Lal S."/>
            <person name="Stott M."/>
            <person name="Henrissat B."/>
            <person name="Polikarpov I."/>
            <person name="Sparling R."/>
            <person name="Levin D.B."/>
        </authorList>
    </citation>
    <scope>NUCLEOTIDE SEQUENCE [LARGE SCALE GENOMIC DNA]</scope>
    <source>
        <strain evidence="10 11">T81</strain>
    </source>
</reference>
<dbReference type="AlphaFoldDB" id="A0A328VIX3"/>
<accession>A0A328VIX3</accession>
<keyword evidence="4" id="KW-0418">Kinase</keyword>
<feature type="binding site" evidence="6">
    <location>
        <position position="46"/>
    </location>
    <ligand>
        <name>ATP</name>
        <dbReference type="ChEBI" id="CHEBI:30616"/>
    </ligand>
</feature>
<dbReference type="EC" id="2.7.11.1" evidence="1"/>
<dbReference type="Gene3D" id="3.30.200.20">
    <property type="entry name" value="Phosphorylase Kinase, domain 1"/>
    <property type="match status" value="1"/>
</dbReference>
<evidence type="ECO:0000256" key="6">
    <source>
        <dbReference type="PROSITE-ProRule" id="PRU10141"/>
    </source>
</evidence>
<feature type="domain" description="Protein kinase" evidence="9">
    <location>
        <begin position="18"/>
        <end position="308"/>
    </location>
</feature>
<keyword evidence="8" id="KW-0472">Membrane</keyword>
<evidence type="ECO:0000256" key="4">
    <source>
        <dbReference type="ARBA" id="ARBA00022777"/>
    </source>
</evidence>
<keyword evidence="8" id="KW-1133">Transmembrane helix</keyword>
<feature type="transmembrane region" description="Helical" evidence="8">
    <location>
        <begin position="429"/>
        <end position="446"/>
    </location>
</feature>
<proteinExistence type="predicted"/>
<sequence>MSIEIKCSDLLGQRVGHYQLVEVLGSGGFACVYRGQWGAGQEVALKISRRSLDSPESRSDFEREVRIVSRLNHPNIIRLLDYGIYEVELRGQQLALPYLVMPLAPGGSLRQLIPRGQRLPLEQVVTYVQQVAAALQYAHDFREPDGRANAVLHLDVKPANMLVGERGQIWLSDFGIAIIGHKTLRAADPQAAAQALLAEEEVWGSPEYMAPERFDGQRRRASDQYALAVTCYEWLAGAPPFSSSAPDLLARQQELMRLQRTQPPPSLTARFGDIPPAVEAVIFKALAKEPDLRYPSVKAFAEALEQAVAQSRPSQFSARPAPIPAPIPAPMPTPVAPPPPLSPPPPTPLSTPAPMPTSTPASMPVSPSPAIFLRSQFSLPGAGAVSGTLPAFSPGFLKEPAFSLVPPAVKPAHFFSGHRSFLLLPDFRLFRFTHCLLIVLAGLLFLVTLPQLWPLILLSIPLMIALFYLSISRRKPLAMQLLALPVALYYAVSCGQLCIWLIARLGPRLPLLSLVALLPALAACGAALYSIHRYGVQRLRW</sequence>
<dbReference type="InterPro" id="IPR011009">
    <property type="entry name" value="Kinase-like_dom_sf"/>
</dbReference>
<dbReference type="GO" id="GO:0004674">
    <property type="term" value="F:protein serine/threonine kinase activity"/>
    <property type="evidence" value="ECO:0007669"/>
    <property type="project" value="UniProtKB-EC"/>
</dbReference>
<dbReference type="Gene3D" id="1.10.510.10">
    <property type="entry name" value="Transferase(Phosphotransferase) domain 1"/>
    <property type="match status" value="1"/>
</dbReference>
<dbReference type="InterPro" id="IPR000719">
    <property type="entry name" value="Prot_kinase_dom"/>
</dbReference>
<name>A0A328VIX3_9CHLR</name>
<dbReference type="GO" id="GO:0005524">
    <property type="term" value="F:ATP binding"/>
    <property type="evidence" value="ECO:0007669"/>
    <property type="project" value="UniProtKB-UniRule"/>
</dbReference>
<evidence type="ECO:0000256" key="8">
    <source>
        <dbReference type="SAM" id="Phobius"/>
    </source>
</evidence>
<keyword evidence="2" id="KW-0808">Transferase</keyword>
<protein>
    <recommendedName>
        <fullName evidence="1">non-specific serine/threonine protein kinase</fullName>
        <ecNumber evidence="1">2.7.11.1</ecNumber>
    </recommendedName>
</protein>
<feature type="transmembrane region" description="Helical" evidence="8">
    <location>
        <begin position="481"/>
        <end position="503"/>
    </location>
</feature>
<dbReference type="PROSITE" id="PS50011">
    <property type="entry name" value="PROTEIN_KINASE_DOM"/>
    <property type="match status" value="1"/>
</dbReference>
<feature type="transmembrane region" description="Helical" evidence="8">
    <location>
        <begin position="452"/>
        <end position="469"/>
    </location>
</feature>
<dbReference type="PROSITE" id="PS00107">
    <property type="entry name" value="PROTEIN_KINASE_ATP"/>
    <property type="match status" value="1"/>
</dbReference>
<evidence type="ECO:0000256" key="5">
    <source>
        <dbReference type="ARBA" id="ARBA00022840"/>
    </source>
</evidence>
<evidence type="ECO:0000259" key="9">
    <source>
        <dbReference type="PROSITE" id="PS50011"/>
    </source>
</evidence>
<dbReference type="Pfam" id="PF00069">
    <property type="entry name" value="Pkinase"/>
    <property type="match status" value="1"/>
</dbReference>
<dbReference type="PROSITE" id="PS00108">
    <property type="entry name" value="PROTEIN_KINASE_ST"/>
    <property type="match status" value="1"/>
</dbReference>
<feature type="region of interest" description="Disordered" evidence="7">
    <location>
        <begin position="310"/>
        <end position="361"/>
    </location>
</feature>
<dbReference type="CDD" id="cd14014">
    <property type="entry name" value="STKc_PknB_like"/>
    <property type="match status" value="1"/>
</dbReference>
<dbReference type="Proteomes" id="UP000248706">
    <property type="component" value="Unassembled WGS sequence"/>
</dbReference>
<evidence type="ECO:0000256" key="3">
    <source>
        <dbReference type="ARBA" id="ARBA00022741"/>
    </source>
</evidence>
<dbReference type="SMART" id="SM00220">
    <property type="entry name" value="S_TKc"/>
    <property type="match status" value="1"/>
</dbReference>
<feature type="compositionally biased region" description="Pro residues" evidence="7">
    <location>
        <begin position="321"/>
        <end position="357"/>
    </location>
</feature>
<comment type="caution">
    <text evidence="10">The sequence shown here is derived from an EMBL/GenBank/DDBJ whole genome shotgun (WGS) entry which is preliminary data.</text>
</comment>
<keyword evidence="11" id="KW-1185">Reference proteome</keyword>
<evidence type="ECO:0000313" key="10">
    <source>
        <dbReference type="EMBL" id="RAQ97656.1"/>
    </source>
</evidence>
<evidence type="ECO:0000256" key="2">
    <source>
        <dbReference type="ARBA" id="ARBA00022679"/>
    </source>
</evidence>
<feature type="transmembrane region" description="Helical" evidence="8">
    <location>
        <begin position="509"/>
        <end position="531"/>
    </location>
</feature>
<gene>
    <name evidence="10" type="ORF">A4R35_19110</name>
</gene>
<evidence type="ECO:0000313" key="11">
    <source>
        <dbReference type="Proteomes" id="UP000248706"/>
    </source>
</evidence>
<keyword evidence="8" id="KW-0812">Transmembrane</keyword>
<dbReference type="SUPFAM" id="SSF56112">
    <property type="entry name" value="Protein kinase-like (PK-like)"/>
    <property type="match status" value="1"/>
</dbReference>
<dbReference type="EMBL" id="MCIF01000002">
    <property type="protein sequence ID" value="RAQ97656.1"/>
    <property type="molecule type" value="Genomic_DNA"/>
</dbReference>
<dbReference type="RefSeq" id="WP_112432211.1">
    <property type="nucleotide sequence ID" value="NZ_MCIF01000002.1"/>
</dbReference>